<dbReference type="Proteomes" id="UP000294902">
    <property type="component" value="Unassembled WGS sequence"/>
</dbReference>
<reference evidence="2 3" key="1">
    <citation type="submission" date="2019-03" db="EMBL/GenBank/DDBJ databases">
        <title>Genomic Encyclopedia of Type Strains, Phase IV (KMG-IV): sequencing the most valuable type-strain genomes for metagenomic binning, comparative biology and taxonomic classification.</title>
        <authorList>
            <person name="Goeker M."/>
        </authorList>
    </citation>
    <scope>NUCLEOTIDE SEQUENCE [LARGE SCALE GENOMIC DNA]</scope>
    <source>
        <strain evidence="2 3">DSM 24629</strain>
    </source>
</reference>
<gene>
    <name evidence="2" type="ORF">EDC18_102296</name>
</gene>
<dbReference type="Gene3D" id="3.40.50.720">
    <property type="entry name" value="NAD(P)-binding Rossmann-like Domain"/>
    <property type="match status" value="1"/>
</dbReference>
<dbReference type="InterPro" id="IPR036291">
    <property type="entry name" value="NAD(P)-bd_dom_sf"/>
</dbReference>
<accession>A0A4R3MMS0</accession>
<name>A0A4R3MMS0_9FIRM</name>
<evidence type="ECO:0000313" key="2">
    <source>
        <dbReference type="EMBL" id="TCT16279.1"/>
    </source>
</evidence>
<evidence type="ECO:0000259" key="1">
    <source>
        <dbReference type="SMART" id="SM00881"/>
    </source>
</evidence>
<dbReference type="AlphaFoldDB" id="A0A4R3MMS0"/>
<dbReference type="SMART" id="SM00881">
    <property type="entry name" value="CoA_binding"/>
    <property type="match status" value="1"/>
</dbReference>
<dbReference type="PANTHER" id="PTHR33303:SF2">
    <property type="entry name" value="COA-BINDING DOMAIN-CONTAINING PROTEIN"/>
    <property type="match status" value="1"/>
</dbReference>
<dbReference type="InterPro" id="IPR003781">
    <property type="entry name" value="CoA-bd"/>
</dbReference>
<dbReference type="SUPFAM" id="SSF51735">
    <property type="entry name" value="NAD(P)-binding Rossmann-fold domains"/>
    <property type="match status" value="1"/>
</dbReference>
<protein>
    <recommendedName>
        <fullName evidence="1">CoA-binding domain-containing protein</fullName>
    </recommendedName>
</protein>
<dbReference type="OrthoDB" id="9804695at2"/>
<keyword evidence="3" id="KW-1185">Reference proteome</keyword>
<dbReference type="PANTHER" id="PTHR33303">
    <property type="entry name" value="CYTOPLASMIC PROTEIN-RELATED"/>
    <property type="match status" value="1"/>
</dbReference>
<dbReference type="RefSeq" id="WP_132250557.1">
    <property type="nucleotide sequence ID" value="NZ_SMAL01000002.1"/>
</dbReference>
<sequence length="131" mass="14595">MSPEKLLEDFKNWAVVGVSADKERYGYKIYKKLKAHGYNVFGINPGIQELDGDKVYKSLKDLPEKVDVVNFVVNPKIGISVVEDCAAEGVKYIWLQPGTVSDEVLELASEKEIEAVQACVLVGLSYKDQNK</sequence>
<organism evidence="2 3">
    <name type="scientific">Natranaerovirga pectinivora</name>
    <dbReference type="NCBI Taxonomy" id="682400"/>
    <lineage>
        <taxon>Bacteria</taxon>
        <taxon>Bacillati</taxon>
        <taxon>Bacillota</taxon>
        <taxon>Clostridia</taxon>
        <taxon>Lachnospirales</taxon>
        <taxon>Natranaerovirgaceae</taxon>
        <taxon>Natranaerovirga</taxon>
    </lineage>
</organism>
<dbReference type="Pfam" id="PF13380">
    <property type="entry name" value="CoA_binding_2"/>
    <property type="match status" value="1"/>
</dbReference>
<proteinExistence type="predicted"/>
<feature type="domain" description="CoA-binding" evidence="1">
    <location>
        <begin position="7"/>
        <end position="99"/>
    </location>
</feature>
<evidence type="ECO:0000313" key="3">
    <source>
        <dbReference type="Proteomes" id="UP000294902"/>
    </source>
</evidence>
<comment type="caution">
    <text evidence="2">The sequence shown here is derived from an EMBL/GenBank/DDBJ whole genome shotgun (WGS) entry which is preliminary data.</text>
</comment>
<dbReference type="EMBL" id="SMAL01000002">
    <property type="protein sequence ID" value="TCT16279.1"/>
    <property type="molecule type" value="Genomic_DNA"/>
</dbReference>